<dbReference type="EMBL" id="JALLKP010000001">
    <property type="protein sequence ID" value="KAK2197619.1"/>
    <property type="molecule type" value="Genomic_DNA"/>
</dbReference>
<dbReference type="PANTHER" id="PTHR11227">
    <property type="entry name" value="WD-REPEAT PROTEIN INTERACTING WITH PHOSPHOINOSIDES WIPI -RELATED"/>
    <property type="match status" value="1"/>
</dbReference>
<keyword evidence="2" id="KW-0677">Repeat</keyword>
<dbReference type="InterPro" id="IPR015943">
    <property type="entry name" value="WD40/YVTN_repeat-like_dom_sf"/>
</dbReference>
<organism evidence="4 5">
    <name type="scientific">Babesia duncani</name>
    <dbReference type="NCBI Taxonomy" id="323732"/>
    <lineage>
        <taxon>Eukaryota</taxon>
        <taxon>Sar</taxon>
        <taxon>Alveolata</taxon>
        <taxon>Apicomplexa</taxon>
        <taxon>Aconoidasida</taxon>
        <taxon>Piroplasmida</taxon>
        <taxon>Babesiidae</taxon>
        <taxon>Babesia</taxon>
    </lineage>
</organism>
<dbReference type="Proteomes" id="UP001214638">
    <property type="component" value="Unassembled WGS sequence"/>
</dbReference>
<keyword evidence="1" id="KW-0853">WD repeat</keyword>
<accession>A0AAD9UQ64</accession>
<dbReference type="InterPro" id="IPR036322">
    <property type="entry name" value="WD40_repeat_dom_sf"/>
</dbReference>
<dbReference type="Gene3D" id="2.130.10.10">
    <property type="entry name" value="YVTN repeat-like/Quinoprotein amine dehydrogenase"/>
    <property type="match status" value="1"/>
</dbReference>
<dbReference type="Pfam" id="PF21032">
    <property type="entry name" value="PROPPIN"/>
    <property type="match status" value="1"/>
</dbReference>
<evidence type="ECO:0000256" key="1">
    <source>
        <dbReference type="ARBA" id="ARBA00022574"/>
    </source>
</evidence>
<dbReference type="RefSeq" id="XP_067804461.1">
    <property type="nucleotide sequence ID" value="XM_067945670.1"/>
</dbReference>
<evidence type="ECO:0000256" key="2">
    <source>
        <dbReference type="ARBA" id="ARBA00022737"/>
    </source>
</evidence>
<dbReference type="AlphaFoldDB" id="A0AAD9UQ64"/>
<dbReference type="GeneID" id="94334919"/>
<proteinExistence type="inferred from homology"/>
<evidence type="ECO:0000256" key="3">
    <source>
        <dbReference type="ARBA" id="ARBA00025740"/>
    </source>
</evidence>
<gene>
    <name evidence="4" type="ORF">BdWA1_000621</name>
</gene>
<sequence length="357" mass="40412">MMYRCNIVAIVGSADSLDQNMTMVQEKRSSKFTSPWKKNMLIIWDDKKGCEVAQLVFDEPIRNVKLQRDLLFVVMDSKFYIYRLRDVELLDTVNTCYNPAGLCSVEMINNTKAIIAHPAPERGKVCVRVYGSPNSIETRDGYPRHFGFQETYMYIIAHKSRLTHMTLSSNGLLLVTCSQNGSMIRLFSSLNGTLLQQFKKCHLGVCIFTLSKDTQWLCVVSNRPQLYMYQTTPKARQKSELEPSEAIALPPVLDVNSDKPREQHFWKTRMLSSSSLSVCDVGCARGRFGARLLRHARGFLQATRPLCNYRISTDGPVMALTVIGNGNVLLVLKSGLIYKIGFNPVIRSLKLISDNHI</sequence>
<dbReference type="InterPro" id="IPR048720">
    <property type="entry name" value="PROPPIN"/>
</dbReference>
<keyword evidence="5" id="KW-1185">Reference proteome</keyword>
<protein>
    <submittedName>
        <fullName evidence="4">Bifunctional WD40-YVTN repeat-like-containing domain superfamily/WD40-repeat-containing domain superfamily</fullName>
    </submittedName>
</protein>
<evidence type="ECO:0000313" key="5">
    <source>
        <dbReference type="Proteomes" id="UP001214638"/>
    </source>
</evidence>
<dbReference type="SUPFAM" id="SSF50978">
    <property type="entry name" value="WD40 repeat-like"/>
    <property type="match status" value="1"/>
</dbReference>
<name>A0AAD9UQ64_9APIC</name>
<dbReference type="KEGG" id="bdw:94334919"/>
<evidence type="ECO:0000313" key="4">
    <source>
        <dbReference type="EMBL" id="KAK2197619.1"/>
    </source>
</evidence>
<reference evidence="4" key="1">
    <citation type="journal article" date="2023" name="Nat. Microbiol.">
        <title>Babesia duncani multi-omics identifies virulence factors and drug targets.</title>
        <authorList>
            <person name="Singh P."/>
            <person name="Lonardi S."/>
            <person name="Liang Q."/>
            <person name="Vydyam P."/>
            <person name="Khabirova E."/>
            <person name="Fang T."/>
            <person name="Gihaz S."/>
            <person name="Thekkiniath J."/>
            <person name="Munshi M."/>
            <person name="Abel S."/>
            <person name="Ciampossin L."/>
            <person name="Batugedara G."/>
            <person name="Gupta M."/>
            <person name="Lu X.M."/>
            <person name="Lenz T."/>
            <person name="Chakravarty S."/>
            <person name="Cornillot E."/>
            <person name="Hu Y."/>
            <person name="Ma W."/>
            <person name="Gonzalez L.M."/>
            <person name="Sanchez S."/>
            <person name="Estrada K."/>
            <person name="Sanchez-Flores A."/>
            <person name="Montero E."/>
            <person name="Harb O.S."/>
            <person name="Le Roch K.G."/>
            <person name="Mamoun C.B."/>
        </authorList>
    </citation>
    <scope>NUCLEOTIDE SEQUENCE</scope>
    <source>
        <strain evidence="4">WA1</strain>
    </source>
</reference>
<comment type="caution">
    <text evidence="4">The sequence shown here is derived from an EMBL/GenBank/DDBJ whole genome shotgun (WGS) entry which is preliminary data.</text>
</comment>
<comment type="similarity">
    <text evidence="3">Belongs to the WD repeat PROPPIN family.</text>
</comment>